<dbReference type="RefSeq" id="WP_341598198.1">
    <property type="nucleotide sequence ID" value="NZ_JBAKAZ010000039.1"/>
</dbReference>
<comment type="caution">
    <text evidence="2">The sequence shown here is derived from an EMBL/GenBank/DDBJ whole genome shotgun (WGS) entry which is preliminary data.</text>
</comment>
<feature type="compositionally biased region" description="Basic and acidic residues" evidence="1">
    <location>
        <begin position="1"/>
        <end position="10"/>
    </location>
</feature>
<name>A0ABU9GRW1_9GAMM</name>
<dbReference type="NCBIfam" id="NF008671">
    <property type="entry name" value="PRK11675.1"/>
    <property type="match status" value="1"/>
</dbReference>
<protein>
    <submittedName>
        <fullName evidence="2">LexA regulated protein</fullName>
    </submittedName>
</protein>
<sequence>MAKESTDRITSDLFANEVRRGRPKSNPHSRQVQLKINKQKQTQRDKRNGLKRIELKVDSELFEKLNMLSETQSISRAELINQLLHAQLNQIN</sequence>
<keyword evidence="3" id="KW-1185">Reference proteome</keyword>
<evidence type="ECO:0000313" key="3">
    <source>
        <dbReference type="Proteomes" id="UP001369082"/>
    </source>
</evidence>
<gene>
    <name evidence="2" type="primary">ybfE</name>
    <name evidence="2" type="ORF">V6256_10680</name>
</gene>
<dbReference type="Proteomes" id="UP001369082">
    <property type="component" value="Unassembled WGS sequence"/>
</dbReference>
<evidence type="ECO:0000313" key="2">
    <source>
        <dbReference type="EMBL" id="MEL0630068.1"/>
    </source>
</evidence>
<feature type="region of interest" description="Disordered" evidence="1">
    <location>
        <begin position="1"/>
        <end position="50"/>
    </location>
</feature>
<accession>A0ABU9GRW1</accession>
<feature type="compositionally biased region" description="Polar residues" evidence="1">
    <location>
        <begin position="28"/>
        <end position="40"/>
    </location>
</feature>
<reference evidence="2 3" key="1">
    <citation type="submission" date="2024-02" db="EMBL/GenBank/DDBJ databases">
        <title>Bacteria isolated from the canopy kelp, Nereocystis luetkeana.</title>
        <authorList>
            <person name="Pfister C.A."/>
            <person name="Younker I.T."/>
            <person name="Light S.H."/>
        </authorList>
    </citation>
    <scope>NUCLEOTIDE SEQUENCE [LARGE SCALE GENOMIC DNA]</scope>
    <source>
        <strain evidence="2 3">TI.1.05</strain>
    </source>
</reference>
<dbReference type="EMBL" id="JBAKAZ010000039">
    <property type="protein sequence ID" value="MEL0630068.1"/>
    <property type="molecule type" value="Genomic_DNA"/>
</dbReference>
<proteinExistence type="predicted"/>
<evidence type="ECO:0000256" key="1">
    <source>
        <dbReference type="SAM" id="MobiDB-lite"/>
    </source>
</evidence>
<organism evidence="2 3">
    <name type="scientific">Psychromonas aquatilis</name>
    <dbReference type="NCBI Taxonomy" id="2005072"/>
    <lineage>
        <taxon>Bacteria</taxon>
        <taxon>Pseudomonadati</taxon>
        <taxon>Pseudomonadota</taxon>
        <taxon>Gammaproteobacteria</taxon>
        <taxon>Alteromonadales</taxon>
        <taxon>Psychromonadaceae</taxon>
        <taxon>Psychromonas</taxon>
    </lineage>
</organism>